<name>A0AAD7IRN2_9AGAR</name>
<feature type="region of interest" description="Disordered" evidence="1">
    <location>
        <begin position="328"/>
        <end position="363"/>
    </location>
</feature>
<feature type="compositionally biased region" description="Basic and acidic residues" evidence="1">
    <location>
        <begin position="292"/>
        <end position="305"/>
    </location>
</feature>
<organism evidence="2 3">
    <name type="scientific">Mycena maculata</name>
    <dbReference type="NCBI Taxonomy" id="230809"/>
    <lineage>
        <taxon>Eukaryota</taxon>
        <taxon>Fungi</taxon>
        <taxon>Dikarya</taxon>
        <taxon>Basidiomycota</taxon>
        <taxon>Agaricomycotina</taxon>
        <taxon>Agaricomycetes</taxon>
        <taxon>Agaricomycetidae</taxon>
        <taxon>Agaricales</taxon>
        <taxon>Marasmiineae</taxon>
        <taxon>Mycenaceae</taxon>
        <taxon>Mycena</taxon>
    </lineage>
</organism>
<evidence type="ECO:0000256" key="1">
    <source>
        <dbReference type="SAM" id="MobiDB-lite"/>
    </source>
</evidence>
<dbReference type="EMBL" id="JARJLG010000091">
    <property type="protein sequence ID" value="KAJ7748162.1"/>
    <property type="molecule type" value="Genomic_DNA"/>
</dbReference>
<evidence type="ECO:0000313" key="3">
    <source>
        <dbReference type="Proteomes" id="UP001215280"/>
    </source>
</evidence>
<reference evidence="2" key="1">
    <citation type="submission" date="2023-03" db="EMBL/GenBank/DDBJ databases">
        <title>Massive genome expansion in bonnet fungi (Mycena s.s.) driven by repeated elements and novel gene families across ecological guilds.</title>
        <authorList>
            <consortium name="Lawrence Berkeley National Laboratory"/>
            <person name="Harder C.B."/>
            <person name="Miyauchi S."/>
            <person name="Viragh M."/>
            <person name="Kuo A."/>
            <person name="Thoen E."/>
            <person name="Andreopoulos B."/>
            <person name="Lu D."/>
            <person name="Skrede I."/>
            <person name="Drula E."/>
            <person name="Henrissat B."/>
            <person name="Morin E."/>
            <person name="Kohler A."/>
            <person name="Barry K."/>
            <person name="LaButti K."/>
            <person name="Morin E."/>
            <person name="Salamov A."/>
            <person name="Lipzen A."/>
            <person name="Mereny Z."/>
            <person name="Hegedus B."/>
            <person name="Baldrian P."/>
            <person name="Stursova M."/>
            <person name="Weitz H."/>
            <person name="Taylor A."/>
            <person name="Grigoriev I.V."/>
            <person name="Nagy L.G."/>
            <person name="Martin F."/>
            <person name="Kauserud H."/>
        </authorList>
    </citation>
    <scope>NUCLEOTIDE SEQUENCE</scope>
    <source>
        <strain evidence="2">CBHHK188m</strain>
    </source>
</reference>
<comment type="caution">
    <text evidence="2">The sequence shown here is derived from an EMBL/GenBank/DDBJ whole genome shotgun (WGS) entry which is preliminary data.</text>
</comment>
<proteinExistence type="predicted"/>
<gene>
    <name evidence="2" type="ORF">DFH07DRAFT_962233</name>
</gene>
<accession>A0AAD7IRN2</accession>
<evidence type="ECO:0000313" key="2">
    <source>
        <dbReference type="EMBL" id="KAJ7748162.1"/>
    </source>
</evidence>
<dbReference type="Proteomes" id="UP001215280">
    <property type="component" value="Unassembled WGS sequence"/>
</dbReference>
<sequence length="402" mass="45698">MLDLVEDIDENERQSTMAQVRRIRDPLERAEATWNLRLFKPEVPGVVYTHVRPNHEILDGIPTAPADEEIDWVDFKGGRTNDLERRRTEYEHDCKGEEIVWCYYYYPKLLEALLHLSVRARHAKRKPYPCHGCKKRHCEHASLERKHPLGGLSPVFPEFPPELWILILEYSTLPSCSPASWPSSLSHRPRTAIPGAPFLSAPLTPASVVPRLAHHRATIRHKRVLTLATGTPRIHPAPRSRRPMNRRAHAHIHKRDETRGDEHVHVSAPSSRIINSRRDEPIGPRAHIHQQPPKDEYPPAPGHDAHSAHILQRTVLPRHLLPTADRRDAITTPANPPPATCATPLFAPPSTWSSRTTSAPRCSTRWTHASQAAVRYFALLPEVQLAPLDERRHYEDPNEGSG</sequence>
<keyword evidence="3" id="KW-1185">Reference proteome</keyword>
<dbReference type="AlphaFoldDB" id="A0AAD7IRN2"/>
<feature type="compositionally biased region" description="Polar residues" evidence="1">
    <location>
        <begin position="350"/>
        <end position="363"/>
    </location>
</feature>
<protein>
    <submittedName>
        <fullName evidence="2">Uncharacterized protein</fullName>
    </submittedName>
</protein>
<feature type="region of interest" description="Disordered" evidence="1">
    <location>
        <begin position="275"/>
        <end position="305"/>
    </location>
</feature>